<dbReference type="OrthoDB" id="10021345at2"/>
<dbReference type="STRING" id="285351.SAMN04488035_1661"/>
<organism evidence="2 3">
    <name type="scientific">Flavimobilis marinus</name>
    <dbReference type="NCBI Taxonomy" id="285351"/>
    <lineage>
        <taxon>Bacteria</taxon>
        <taxon>Bacillati</taxon>
        <taxon>Actinomycetota</taxon>
        <taxon>Actinomycetes</taxon>
        <taxon>Micrococcales</taxon>
        <taxon>Jonesiaceae</taxon>
        <taxon>Flavimobilis</taxon>
    </lineage>
</organism>
<dbReference type="EMBL" id="FONZ01000002">
    <property type="protein sequence ID" value="SFF11253.1"/>
    <property type="molecule type" value="Genomic_DNA"/>
</dbReference>
<protein>
    <submittedName>
        <fullName evidence="2">Uncharacterized protein</fullName>
    </submittedName>
</protein>
<accession>A0A1I2G2D4</accession>
<gene>
    <name evidence="2" type="ORF">SAMN04488035_1661</name>
</gene>
<dbReference type="RefSeq" id="WP_093377070.1">
    <property type="nucleotide sequence ID" value="NZ_BNAN01000002.1"/>
</dbReference>
<feature type="compositionally biased region" description="Low complexity" evidence="1">
    <location>
        <begin position="154"/>
        <end position="167"/>
    </location>
</feature>
<reference evidence="3" key="1">
    <citation type="submission" date="2016-10" db="EMBL/GenBank/DDBJ databases">
        <authorList>
            <person name="Varghese N."/>
            <person name="Submissions S."/>
        </authorList>
    </citation>
    <scope>NUCLEOTIDE SEQUENCE [LARGE SCALE GENOMIC DNA]</scope>
    <source>
        <strain evidence="3">DSM 19083</strain>
    </source>
</reference>
<feature type="compositionally biased region" description="Polar residues" evidence="1">
    <location>
        <begin position="348"/>
        <end position="357"/>
    </location>
</feature>
<evidence type="ECO:0000256" key="1">
    <source>
        <dbReference type="SAM" id="MobiDB-lite"/>
    </source>
</evidence>
<feature type="compositionally biased region" description="Low complexity" evidence="1">
    <location>
        <begin position="116"/>
        <end position="140"/>
    </location>
</feature>
<proteinExistence type="predicted"/>
<evidence type="ECO:0000313" key="3">
    <source>
        <dbReference type="Proteomes" id="UP000198520"/>
    </source>
</evidence>
<feature type="compositionally biased region" description="Low complexity" evidence="1">
    <location>
        <begin position="294"/>
        <end position="307"/>
    </location>
</feature>
<feature type="compositionally biased region" description="Polar residues" evidence="1">
    <location>
        <begin position="45"/>
        <end position="57"/>
    </location>
</feature>
<keyword evidence="3" id="KW-1185">Reference proteome</keyword>
<feature type="compositionally biased region" description="Acidic residues" evidence="1">
    <location>
        <begin position="398"/>
        <end position="409"/>
    </location>
</feature>
<feature type="compositionally biased region" description="Pro residues" evidence="1">
    <location>
        <begin position="141"/>
        <end position="153"/>
    </location>
</feature>
<feature type="compositionally biased region" description="Basic and acidic residues" evidence="1">
    <location>
        <begin position="1"/>
        <end position="16"/>
    </location>
</feature>
<feature type="compositionally biased region" description="Low complexity" evidence="1">
    <location>
        <begin position="315"/>
        <end position="332"/>
    </location>
</feature>
<sequence>MSTEHGGDAGTRDARATRTQALPTRRSLHARPEPADHRADGSPVNGDTRTATESNAAPLTRRQLRELALAQEREMERLHARAQHGNAPSSAGGATPDHSTAERSALPERAVPRPAPTARVAWTPTGPATSTSSPTGAVPAVPSPEPAGVPAPPRSRSAEAAAARAAAVPPPSHGVVRSSAADAWAARRQQAPVVAPPASTGAIRSVDATGQITAARPVRMPTDQIPAIAPDDAQSRPQAEPQGPPQRVGVREGAARAMSEAQPRVYPGGATPPNPAVPEGQRTPLASAPWPQSAPGAAGALGAPAAPSGWRPDTAPAQPVAPQQPAQPAQPVSWNAGGQAQWPAINPQAPSAPSEQPTELHAAVQGDADEPDVPFAPAWPRLGLAAQPAATSPVRDVPEDDGTDEDDAEESWLTYTPLQYLILVVVGLVLGAIVWQLMSASGETADALSASVAIIDLVRPPGA</sequence>
<dbReference type="Proteomes" id="UP000198520">
    <property type="component" value="Unassembled WGS sequence"/>
</dbReference>
<dbReference type="AlphaFoldDB" id="A0A1I2G2D4"/>
<evidence type="ECO:0000313" key="2">
    <source>
        <dbReference type="EMBL" id="SFF11253.1"/>
    </source>
</evidence>
<feature type="compositionally biased region" description="Basic and acidic residues" evidence="1">
    <location>
        <begin position="30"/>
        <end position="40"/>
    </location>
</feature>
<name>A0A1I2G2D4_9MICO</name>
<feature type="region of interest" description="Disordered" evidence="1">
    <location>
        <begin position="215"/>
        <end position="409"/>
    </location>
</feature>
<feature type="region of interest" description="Disordered" evidence="1">
    <location>
        <begin position="1"/>
        <end position="183"/>
    </location>
</feature>